<dbReference type="Proteomes" id="UP000654345">
    <property type="component" value="Unassembled WGS sequence"/>
</dbReference>
<sequence>MQTQKNTLPLAFCLVICYDKEQKNIKERAWKPVRSLQALLISQWTRMEYI</sequence>
<comment type="caution">
    <text evidence="1">The sequence shown here is derived from an EMBL/GenBank/DDBJ whole genome shotgun (WGS) entry which is preliminary data.</text>
</comment>
<accession>A0ABQ3UUU8</accession>
<gene>
    <name evidence="1" type="ORF">KSB_51040</name>
</gene>
<dbReference type="EMBL" id="BNJG01000002">
    <property type="protein sequence ID" value="GHO56629.1"/>
    <property type="molecule type" value="Genomic_DNA"/>
</dbReference>
<reference evidence="1 2" key="1">
    <citation type="journal article" date="2021" name="Int. J. Syst. Evol. Microbiol.">
        <title>Reticulibacter mediterranei gen. nov., sp. nov., within the new family Reticulibacteraceae fam. nov., and Ktedonospora formicarum gen. nov., sp. nov., Ktedonobacter robiniae sp. nov., Dictyobacter formicarum sp. nov. and Dictyobacter arantiisoli sp. nov., belonging to the class Ktedonobacteria.</title>
        <authorList>
            <person name="Yabe S."/>
            <person name="Zheng Y."/>
            <person name="Wang C.M."/>
            <person name="Sakai Y."/>
            <person name="Abe K."/>
            <person name="Yokota A."/>
            <person name="Donadio S."/>
            <person name="Cavaletti L."/>
            <person name="Monciardini P."/>
        </authorList>
    </citation>
    <scope>NUCLEOTIDE SEQUENCE [LARGE SCALE GENOMIC DNA]</scope>
    <source>
        <strain evidence="1 2">SOSP1-30</strain>
    </source>
</reference>
<name>A0ABQ3UUU8_9CHLR</name>
<organism evidence="1 2">
    <name type="scientific">Ktedonobacter robiniae</name>
    <dbReference type="NCBI Taxonomy" id="2778365"/>
    <lineage>
        <taxon>Bacteria</taxon>
        <taxon>Bacillati</taxon>
        <taxon>Chloroflexota</taxon>
        <taxon>Ktedonobacteria</taxon>
        <taxon>Ktedonobacterales</taxon>
        <taxon>Ktedonobacteraceae</taxon>
        <taxon>Ktedonobacter</taxon>
    </lineage>
</organism>
<evidence type="ECO:0000313" key="1">
    <source>
        <dbReference type="EMBL" id="GHO56629.1"/>
    </source>
</evidence>
<evidence type="ECO:0000313" key="2">
    <source>
        <dbReference type="Proteomes" id="UP000654345"/>
    </source>
</evidence>
<proteinExistence type="predicted"/>
<keyword evidence="2" id="KW-1185">Reference proteome</keyword>
<protein>
    <submittedName>
        <fullName evidence="1">Uncharacterized protein</fullName>
    </submittedName>
</protein>